<dbReference type="GO" id="GO:0070125">
    <property type="term" value="P:mitochondrial translational elongation"/>
    <property type="evidence" value="ECO:0007669"/>
    <property type="project" value="TreeGrafter"/>
</dbReference>
<dbReference type="InterPro" id="IPR006935">
    <property type="entry name" value="Helicase/UvrB_N"/>
</dbReference>
<gene>
    <name evidence="5" type="ORF">CVT25_014598</name>
</gene>
<dbReference type="PANTHER" id="PTHR47396:SF1">
    <property type="entry name" value="ATP-DEPENDENT HELICASE IRC3-RELATED"/>
    <property type="match status" value="1"/>
</dbReference>
<comment type="caution">
    <text evidence="5">The sequence shown here is derived from an EMBL/GenBank/DDBJ whole genome shotgun (WGS) entry which is preliminary data.</text>
</comment>
<dbReference type="SUPFAM" id="SSF52540">
    <property type="entry name" value="P-loop containing nucleoside triphosphate hydrolases"/>
    <property type="match status" value="1"/>
</dbReference>
<feature type="domain" description="Helicase C-terminal" evidence="4">
    <location>
        <begin position="296"/>
        <end position="451"/>
    </location>
</feature>
<dbReference type="InterPro" id="IPR014001">
    <property type="entry name" value="Helicase_ATP-bd"/>
</dbReference>
<evidence type="ECO:0000256" key="2">
    <source>
        <dbReference type="SAM" id="MobiDB-lite"/>
    </source>
</evidence>
<keyword evidence="1" id="KW-0067">ATP-binding</keyword>
<evidence type="ECO:0000259" key="4">
    <source>
        <dbReference type="PROSITE" id="PS51194"/>
    </source>
</evidence>
<dbReference type="Pfam" id="PF00271">
    <property type="entry name" value="Helicase_C"/>
    <property type="match status" value="1"/>
</dbReference>
<keyword evidence="1" id="KW-0347">Helicase</keyword>
<dbReference type="InterPro" id="IPR001650">
    <property type="entry name" value="Helicase_C-like"/>
</dbReference>
<reference evidence="5 6" key="1">
    <citation type="journal article" date="2018" name="Evol. Lett.">
        <title>Horizontal gene cluster transfer increased hallucinogenic mushroom diversity.</title>
        <authorList>
            <person name="Reynolds H.T."/>
            <person name="Vijayakumar V."/>
            <person name="Gluck-Thaler E."/>
            <person name="Korotkin H.B."/>
            <person name="Matheny P.B."/>
            <person name="Slot J.C."/>
        </authorList>
    </citation>
    <scope>NUCLEOTIDE SEQUENCE [LARGE SCALE GENOMIC DNA]</scope>
    <source>
        <strain evidence="5 6">2631</strain>
    </source>
</reference>
<dbReference type="SMART" id="SM00487">
    <property type="entry name" value="DEXDc"/>
    <property type="match status" value="1"/>
</dbReference>
<dbReference type="PROSITE" id="PS51194">
    <property type="entry name" value="HELICASE_CTER"/>
    <property type="match status" value="1"/>
</dbReference>
<evidence type="ECO:0000256" key="1">
    <source>
        <dbReference type="ARBA" id="ARBA00022806"/>
    </source>
</evidence>
<keyword evidence="1" id="KW-0378">Hydrolase</keyword>
<dbReference type="GO" id="GO:0016787">
    <property type="term" value="F:hydrolase activity"/>
    <property type="evidence" value="ECO:0007669"/>
    <property type="project" value="InterPro"/>
</dbReference>
<dbReference type="EMBL" id="NHYD01003185">
    <property type="protein sequence ID" value="PPQ82057.1"/>
    <property type="molecule type" value="Genomic_DNA"/>
</dbReference>
<evidence type="ECO:0000313" key="6">
    <source>
        <dbReference type="Proteomes" id="UP000283269"/>
    </source>
</evidence>
<dbReference type="OrthoDB" id="270584at2759"/>
<keyword evidence="1" id="KW-0547">Nucleotide-binding</keyword>
<dbReference type="GO" id="GO:0000403">
    <property type="term" value="F:Y-form DNA binding"/>
    <property type="evidence" value="ECO:0007669"/>
    <property type="project" value="TreeGrafter"/>
</dbReference>
<proteinExistence type="predicted"/>
<organism evidence="5 6">
    <name type="scientific">Psilocybe cyanescens</name>
    <dbReference type="NCBI Taxonomy" id="93625"/>
    <lineage>
        <taxon>Eukaryota</taxon>
        <taxon>Fungi</taxon>
        <taxon>Dikarya</taxon>
        <taxon>Basidiomycota</taxon>
        <taxon>Agaricomycotina</taxon>
        <taxon>Agaricomycetes</taxon>
        <taxon>Agaricomycetidae</taxon>
        <taxon>Agaricales</taxon>
        <taxon>Agaricineae</taxon>
        <taxon>Strophariaceae</taxon>
        <taxon>Psilocybe</taxon>
    </lineage>
</organism>
<sequence length="688" mass="75951">MQCWRRSPCLLQYLARRYSSTNAPVVLRPYQEHCLEACTDALSSGSTRIGVSLPTGAGKTTVFISLLSRISPPPGNQEANKSLIIVNTIELARQSAARVANLFPDWTVEIEQGTKHQATGLADVTVATYQTLNNAQRALKFDPKKLKAVIVDEAHHAAAPSYRRLLARFHSEIIIDPEVEGSRGHDLNGPDAIARADIKINEPDSEVSAEHRVPIIGFSATFGRHDGLALGSVFERIVYHRELSEMMLEEWLCKVQFKAVQADLNLSNVTINRANGDFNPKSLAHVVNTETINKLVVKSWILHASQAKSTLIFCVNIAHVNALTETFRSTGIDARSISGKTPADLRKSTVQAFKDGEFPVLVNCAILTEGADIPNIDCVMIARPTRSRNLYAQMIGRGMRLSPSTGKVDCILIDFVDTHDRLGQNLVVSPSLFGLDPNVMGDIEPTRRRESDGEAPQLSIDIPDPSTVTYTDYGDIFLKKLLPGSQPSRIHSMSGLAWVDCGKGLFVLEVLKRGQIRIKKEEGHYVSNFNPTIIYGAERVFARPRHITKTEDLNSAVKGTETFLDRVLLKDSGGREFSALRRSARWRQEPATEPQRKFVLSKWSQKISPELSQDAKKDLLYDMTKGNIAEIITRLRNGSMVIQAYSTTRRNSNGSDLILVSVAEAVGDIGEKGGKREEGTGSTLSRES</sequence>
<dbReference type="STRING" id="93625.A0A409WU99"/>
<dbReference type="Gene3D" id="3.40.50.300">
    <property type="entry name" value="P-loop containing nucleotide triphosphate hydrolases"/>
    <property type="match status" value="2"/>
</dbReference>
<protein>
    <recommendedName>
        <fullName evidence="7">P-loop containing nucleoside triphosphate hydrolase protein</fullName>
    </recommendedName>
</protein>
<keyword evidence="6" id="KW-1185">Reference proteome</keyword>
<dbReference type="FunCoup" id="A0A409WU99">
    <property type="interactions" value="11"/>
</dbReference>
<dbReference type="Proteomes" id="UP000283269">
    <property type="component" value="Unassembled WGS sequence"/>
</dbReference>
<dbReference type="Pfam" id="PF04851">
    <property type="entry name" value="ResIII"/>
    <property type="match status" value="1"/>
</dbReference>
<dbReference type="GO" id="GO:0032042">
    <property type="term" value="P:mitochondrial DNA metabolic process"/>
    <property type="evidence" value="ECO:0007669"/>
    <property type="project" value="TreeGrafter"/>
</dbReference>
<feature type="region of interest" description="Disordered" evidence="2">
    <location>
        <begin position="669"/>
        <end position="688"/>
    </location>
</feature>
<evidence type="ECO:0008006" key="7">
    <source>
        <dbReference type="Google" id="ProtNLM"/>
    </source>
</evidence>
<dbReference type="InterPro" id="IPR050742">
    <property type="entry name" value="Helicase_Restrict-Modif_Enz"/>
</dbReference>
<dbReference type="PANTHER" id="PTHR47396">
    <property type="entry name" value="TYPE I RESTRICTION ENZYME ECOKI R PROTEIN"/>
    <property type="match status" value="1"/>
</dbReference>
<dbReference type="GO" id="GO:0005759">
    <property type="term" value="C:mitochondrial matrix"/>
    <property type="evidence" value="ECO:0007669"/>
    <property type="project" value="TreeGrafter"/>
</dbReference>
<dbReference type="CDD" id="cd18799">
    <property type="entry name" value="SF2_C_EcoAI-like"/>
    <property type="match status" value="1"/>
</dbReference>
<feature type="compositionally biased region" description="Basic and acidic residues" evidence="2">
    <location>
        <begin position="669"/>
        <end position="679"/>
    </location>
</feature>
<feature type="domain" description="Helicase ATP-binding" evidence="3">
    <location>
        <begin position="40"/>
        <end position="240"/>
    </location>
</feature>
<dbReference type="InterPro" id="IPR027417">
    <property type="entry name" value="P-loop_NTPase"/>
</dbReference>
<dbReference type="GO" id="GO:0061749">
    <property type="term" value="F:forked DNA-dependent helicase activity"/>
    <property type="evidence" value="ECO:0007669"/>
    <property type="project" value="TreeGrafter"/>
</dbReference>
<evidence type="ECO:0000259" key="3">
    <source>
        <dbReference type="PROSITE" id="PS51192"/>
    </source>
</evidence>
<evidence type="ECO:0000313" key="5">
    <source>
        <dbReference type="EMBL" id="PPQ82057.1"/>
    </source>
</evidence>
<dbReference type="GO" id="GO:0036121">
    <property type="term" value="F:double-stranded DNA helicase activity"/>
    <property type="evidence" value="ECO:0007669"/>
    <property type="project" value="TreeGrafter"/>
</dbReference>
<name>A0A409WU99_PSICY</name>
<dbReference type="PROSITE" id="PS51192">
    <property type="entry name" value="HELICASE_ATP_BIND_1"/>
    <property type="match status" value="1"/>
</dbReference>
<dbReference type="GO" id="GO:0005524">
    <property type="term" value="F:ATP binding"/>
    <property type="evidence" value="ECO:0007669"/>
    <property type="project" value="InterPro"/>
</dbReference>
<accession>A0A409WU99</accession>
<dbReference type="SMART" id="SM00490">
    <property type="entry name" value="HELICc"/>
    <property type="match status" value="1"/>
</dbReference>
<dbReference type="AlphaFoldDB" id="A0A409WU99"/>
<dbReference type="InParanoid" id="A0A409WU99"/>